<feature type="region of interest" description="Disordered" evidence="6">
    <location>
        <begin position="38"/>
        <end position="63"/>
    </location>
</feature>
<dbReference type="RefSeq" id="XP_002291104.1">
    <property type="nucleotide sequence ID" value="XM_002291068.1"/>
</dbReference>
<dbReference type="SMART" id="SM00702">
    <property type="entry name" value="P4Hc"/>
    <property type="match status" value="1"/>
</dbReference>
<reference evidence="8 9" key="1">
    <citation type="journal article" date="2004" name="Science">
        <title>The genome of the diatom Thalassiosira pseudonana: ecology, evolution, and metabolism.</title>
        <authorList>
            <person name="Armbrust E.V."/>
            <person name="Berges J.A."/>
            <person name="Bowler C."/>
            <person name="Green B.R."/>
            <person name="Martinez D."/>
            <person name="Putnam N.H."/>
            <person name="Zhou S."/>
            <person name="Allen A.E."/>
            <person name="Apt K.E."/>
            <person name="Bechner M."/>
            <person name="Brzezinski M.A."/>
            <person name="Chaal B.K."/>
            <person name="Chiovitti A."/>
            <person name="Davis A.K."/>
            <person name="Demarest M.S."/>
            <person name="Detter J.C."/>
            <person name="Glavina T."/>
            <person name="Goodstein D."/>
            <person name="Hadi M.Z."/>
            <person name="Hellsten U."/>
            <person name="Hildebrand M."/>
            <person name="Jenkins B.D."/>
            <person name="Jurka J."/>
            <person name="Kapitonov V.V."/>
            <person name="Kroger N."/>
            <person name="Lau W.W."/>
            <person name="Lane T.W."/>
            <person name="Larimer F.W."/>
            <person name="Lippmeier J.C."/>
            <person name="Lucas S."/>
            <person name="Medina M."/>
            <person name="Montsant A."/>
            <person name="Obornik M."/>
            <person name="Parker M.S."/>
            <person name="Palenik B."/>
            <person name="Pazour G.J."/>
            <person name="Richardson P.M."/>
            <person name="Rynearson T.A."/>
            <person name="Saito M.A."/>
            <person name="Schwartz D.C."/>
            <person name="Thamatrakoln K."/>
            <person name="Valentin K."/>
            <person name="Vardi A."/>
            <person name="Wilkerson F.P."/>
            <person name="Rokhsar D.S."/>
        </authorList>
    </citation>
    <scope>NUCLEOTIDE SEQUENCE [LARGE SCALE GENOMIC DNA]</scope>
    <source>
        <strain evidence="8 9">CCMP1335</strain>
    </source>
</reference>
<proteinExistence type="predicted"/>
<name>B8C609_THAPS</name>
<dbReference type="GO" id="GO:0051213">
    <property type="term" value="F:dioxygenase activity"/>
    <property type="evidence" value="ECO:0007669"/>
    <property type="project" value="UniProtKB-KW"/>
</dbReference>
<keyword evidence="9" id="KW-1185">Reference proteome</keyword>
<evidence type="ECO:0000256" key="4">
    <source>
        <dbReference type="ARBA" id="ARBA00023002"/>
    </source>
</evidence>
<keyword evidence="3" id="KW-0223">Dioxygenase</keyword>
<evidence type="ECO:0000259" key="7">
    <source>
        <dbReference type="PROSITE" id="PS51471"/>
    </source>
</evidence>
<feature type="domain" description="Fe2OG dioxygenase" evidence="7">
    <location>
        <begin position="178"/>
        <end position="295"/>
    </location>
</feature>
<evidence type="ECO:0000256" key="6">
    <source>
        <dbReference type="SAM" id="MobiDB-lite"/>
    </source>
</evidence>
<reference evidence="8 9" key="2">
    <citation type="journal article" date="2008" name="Nature">
        <title>The Phaeodactylum genome reveals the evolutionary history of diatom genomes.</title>
        <authorList>
            <person name="Bowler C."/>
            <person name="Allen A.E."/>
            <person name="Badger J.H."/>
            <person name="Grimwood J."/>
            <person name="Jabbari K."/>
            <person name="Kuo A."/>
            <person name="Maheswari U."/>
            <person name="Martens C."/>
            <person name="Maumus F."/>
            <person name="Otillar R.P."/>
            <person name="Rayko E."/>
            <person name="Salamov A."/>
            <person name="Vandepoele K."/>
            <person name="Beszteri B."/>
            <person name="Gruber A."/>
            <person name="Heijde M."/>
            <person name="Katinka M."/>
            <person name="Mock T."/>
            <person name="Valentin K."/>
            <person name="Verret F."/>
            <person name="Berges J.A."/>
            <person name="Brownlee C."/>
            <person name="Cadoret J.P."/>
            <person name="Chiovitti A."/>
            <person name="Choi C.J."/>
            <person name="Coesel S."/>
            <person name="De Martino A."/>
            <person name="Detter J.C."/>
            <person name="Durkin C."/>
            <person name="Falciatore A."/>
            <person name="Fournet J."/>
            <person name="Haruta M."/>
            <person name="Huysman M.J."/>
            <person name="Jenkins B.D."/>
            <person name="Jiroutova K."/>
            <person name="Jorgensen R.E."/>
            <person name="Joubert Y."/>
            <person name="Kaplan A."/>
            <person name="Kroger N."/>
            <person name="Kroth P.G."/>
            <person name="La Roche J."/>
            <person name="Lindquist E."/>
            <person name="Lommer M."/>
            <person name="Martin-Jezequel V."/>
            <person name="Lopez P.J."/>
            <person name="Lucas S."/>
            <person name="Mangogna M."/>
            <person name="McGinnis K."/>
            <person name="Medlin L.K."/>
            <person name="Montsant A."/>
            <person name="Oudot-Le Secq M.P."/>
            <person name="Napoli C."/>
            <person name="Obornik M."/>
            <person name="Parker M.S."/>
            <person name="Petit J.L."/>
            <person name="Porcel B.M."/>
            <person name="Poulsen N."/>
            <person name="Robison M."/>
            <person name="Rychlewski L."/>
            <person name="Rynearson T.A."/>
            <person name="Schmutz J."/>
            <person name="Shapiro H."/>
            <person name="Siaut M."/>
            <person name="Stanley M."/>
            <person name="Sussman M.R."/>
            <person name="Taylor A.R."/>
            <person name="Vardi A."/>
            <person name="von Dassow P."/>
            <person name="Vyverman W."/>
            <person name="Willis A."/>
            <person name="Wyrwicz L.S."/>
            <person name="Rokhsar D.S."/>
            <person name="Weissenbach J."/>
            <person name="Armbrust E.V."/>
            <person name="Green B.R."/>
            <person name="Van de Peer Y."/>
            <person name="Grigoriev I.V."/>
        </authorList>
    </citation>
    <scope>NUCLEOTIDE SEQUENCE [LARGE SCALE GENOMIC DNA]</scope>
    <source>
        <strain evidence="8 9">CCMP1335</strain>
    </source>
</reference>
<dbReference type="GO" id="GO:0005506">
    <property type="term" value="F:iron ion binding"/>
    <property type="evidence" value="ECO:0007669"/>
    <property type="project" value="InterPro"/>
</dbReference>
<keyword evidence="5" id="KW-0408">Iron</keyword>
<dbReference type="Gene3D" id="2.60.120.620">
    <property type="entry name" value="q2cbj1_9rhob like domain"/>
    <property type="match status" value="1"/>
</dbReference>
<dbReference type="GO" id="GO:0031418">
    <property type="term" value="F:L-ascorbic acid binding"/>
    <property type="evidence" value="ECO:0007669"/>
    <property type="project" value="InterPro"/>
</dbReference>
<dbReference type="InterPro" id="IPR006620">
    <property type="entry name" value="Pro_4_hyd_alph"/>
</dbReference>
<accession>B8C609</accession>
<dbReference type="KEGG" id="tps:THAPSDRAFT_6255"/>
<sequence length="438" mass="49665">MFVDAFSFSQSNHGIHHLLLSPSEGFSFQQRQSRFPSERQISSSLPFSATSSESTSTSTTASITYDGKTDHHTIAIPSFLTDGNDASYPSLLHKIHVLPILTADETSHLLDLARTYATENQCWDQQDSSRHVSYNTVDFAIEESDDISSYLGKDGIQFQDRIFGALSDAYGIDADDFSFLDLFCASYEAANDEEDGADEFEEERNTMDRLEFHRDGSLLSFTVLLSSPDDFEGGGTIFDALRDVVIEGDDSIIQSPGSIKPPKAGYATLHSGKLLHGGHVVTQGQRVVLVGFVDVDERNVKEGTLGDATKEWGRNDVRLFWNKRRLELLKQQRKGEDEQPKWIMRNWRYLPKNECRSYFSPNSSIPESILERMEQRADMEKIRYRRLVTEDKLLREILLPKDDRKDREASYDEGAWTEVTGIDFDGLTVLGEEYDEEE</sequence>
<dbReference type="InterPro" id="IPR005123">
    <property type="entry name" value="Oxoglu/Fe-dep_dioxygenase_dom"/>
</dbReference>
<dbReference type="HOGENOM" id="CLU_626288_0_0_1"/>
<keyword evidence="4" id="KW-0560">Oxidoreductase</keyword>
<dbReference type="PaxDb" id="35128-Thaps6255"/>
<dbReference type="PROSITE" id="PS51471">
    <property type="entry name" value="FE2OG_OXY"/>
    <property type="match status" value="1"/>
</dbReference>
<dbReference type="Proteomes" id="UP000001449">
    <property type="component" value="Chromosome 6"/>
</dbReference>
<evidence type="ECO:0000256" key="5">
    <source>
        <dbReference type="ARBA" id="ARBA00023004"/>
    </source>
</evidence>
<evidence type="ECO:0000256" key="2">
    <source>
        <dbReference type="ARBA" id="ARBA00022723"/>
    </source>
</evidence>
<dbReference type="InParanoid" id="B8C609"/>
<dbReference type="GeneID" id="7442375"/>
<evidence type="ECO:0000313" key="8">
    <source>
        <dbReference type="EMBL" id="EED91211.1"/>
    </source>
</evidence>
<dbReference type="EMBL" id="CM000643">
    <property type="protein sequence ID" value="EED91211.1"/>
    <property type="molecule type" value="Genomic_DNA"/>
</dbReference>
<keyword evidence="2" id="KW-0479">Metal-binding</keyword>
<dbReference type="OMA" id="WGRNDVR"/>
<gene>
    <name evidence="8" type="ORF">THAPSDRAFT_6255</name>
</gene>
<evidence type="ECO:0000256" key="1">
    <source>
        <dbReference type="ARBA" id="ARBA00001961"/>
    </source>
</evidence>
<evidence type="ECO:0000313" key="9">
    <source>
        <dbReference type="Proteomes" id="UP000001449"/>
    </source>
</evidence>
<protein>
    <recommendedName>
        <fullName evidence="7">Fe2OG dioxygenase domain-containing protein</fullName>
    </recommendedName>
</protein>
<dbReference type="GO" id="GO:0016705">
    <property type="term" value="F:oxidoreductase activity, acting on paired donors, with incorporation or reduction of molecular oxygen"/>
    <property type="evidence" value="ECO:0007669"/>
    <property type="project" value="InterPro"/>
</dbReference>
<organism evidence="8 9">
    <name type="scientific">Thalassiosira pseudonana</name>
    <name type="common">Marine diatom</name>
    <name type="synonym">Cyclotella nana</name>
    <dbReference type="NCBI Taxonomy" id="35128"/>
    <lineage>
        <taxon>Eukaryota</taxon>
        <taxon>Sar</taxon>
        <taxon>Stramenopiles</taxon>
        <taxon>Ochrophyta</taxon>
        <taxon>Bacillariophyta</taxon>
        <taxon>Coscinodiscophyceae</taxon>
        <taxon>Thalassiosirophycidae</taxon>
        <taxon>Thalassiosirales</taxon>
        <taxon>Thalassiosiraceae</taxon>
        <taxon>Thalassiosira</taxon>
    </lineage>
</organism>
<feature type="compositionally biased region" description="Low complexity" evidence="6">
    <location>
        <begin position="42"/>
        <end position="63"/>
    </location>
</feature>
<dbReference type="eggNOG" id="ENOG502SABG">
    <property type="taxonomic scope" value="Eukaryota"/>
</dbReference>
<comment type="cofactor">
    <cofactor evidence="1">
        <name>L-ascorbate</name>
        <dbReference type="ChEBI" id="CHEBI:38290"/>
    </cofactor>
</comment>
<evidence type="ECO:0000256" key="3">
    <source>
        <dbReference type="ARBA" id="ARBA00022964"/>
    </source>
</evidence>
<dbReference type="AlphaFoldDB" id="B8C609"/>